<comment type="similarity">
    <text evidence="2">Belongs to the class-I pyridoxal-phosphate-dependent aminotransferase family.</text>
</comment>
<dbReference type="SUPFAM" id="SSF53383">
    <property type="entry name" value="PLP-dependent transferases"/>
    <property type="match status" value="1"/>
</dbReference>
<dbReference type="AlphaFoldDB" id="A0A835M9B0"/>
<keyword evidence="4" id="KW-0808">Transferase</keyword>
<dbReference type="PANTHER" id="PTHR46383">
    <property type="entry name" value="ASPARTATE AMINOTRANSFERASE"/>
    <property type="match status" value="1"/>
</dbReference>
<dbReference type="InterPro" id="IPR004839">
    <property type="entry name" value="Aminotransferase_I/II_large"/>
</dbReference>
<feature type="domain" description="Aminotransferase class I/classII large" evidence="6">
    <location>
        <begin position="10"/>
        <end position="84"/>
    </location>
</feature>
<dbReference type="InterPro" id="IPR015421">
    <property type="entry name" value="PyrdxlP-dep_Trfase_major"/>
</dbReference>
<dbReference type="Proteomes" id="UP000631114">
    <property type="component" value="Unassembled WGS sequence"/>
</dbReference>
<evidence type="ECO:0000256" key="1">
    <source>
        <dbReference type="ARBA" id="ARBA00001933"/>
    </source>
</evidence>
<dbReference type="PANTHER" id="PTHR46383:SF1">
    <property type="entry name" value="ASPARTATE AMINOTRANSFERASE"/>
    <property type="match status" value="1"/>
</dbReference>
<reference evidence="7 8" key="1">
    <citation type="submission" date="2020-10" db="EMBL/GenBank/DDBJ databases">
        <title>The Coptis chinensis genome and diversification of protoberbering-type alkaloids.</title>
        <authorList>
            <person name="Wang B."/>
            <person name="Shu S."/>
            <person name="Song C."/>
            <person name="Liu Y."/>
        </authorList>
    </citation>
    <scope>NUCLEOTIDE SEQUENCE [LARGE SCALE GENOMIC DNA]</scope>
    <source>
        <strain evidence="7">HL-2020</strain>
        <tissue evidence="7">Leaf</tissue>
    </source>
</reference>
<keyword evidence="8" id="KW-1185">Reference proteome</keyword>
<dbReference type="GO" id="GO:0030170">
    <property type="term" value="F:pyridoxal phosphate binding"/>
    <property type="evidence" value="ECO:0007669"/>
    <property type="project" value="InterPro"/>
</dbReference>
<dbReference type="Pfam" id="PF00155">
    <property type="entry name" value="Aminotran_1_2"/>
    <property type="match status" value="1"/>
</dbReference>
<accession>A0A835M9B0</accession>
<evidence type="ECO:0000256" key="2">
    <source>
        <dbReference type="ARBA" id="ARBA00007441"/>
    </source>
</evidence>
<evidence type="ECO:0000256" key="3">
    <source>
        <dbReference type="ARBA" id="ARBA00022576"/>
    </source>
</evidence>
<dbReference type="GO" id="GO:0006520">
    <property type="term" value="P:amino acid metabolic process"/>
    <property type="evidence" value="ECO:0007669"/>
    <property type="project" value="InterPro"/>
</dbReference>
<evidence type="ECO:0000256" key="5">
    <source>
        <dbReference type="ARBA" id="ARBA00022898"/>
    </source>
</evidence>
<keyword evidence="5" id="KW-0663">Pyridoxal phosphate</keyword>
<evidence type="ECO:0000256" key="4">
    <source>
        <dbReference type="ARBA" id="ARBA00022679"/>
    </source>
</evidence>
<sequence>MRYMKGIQGIYTPNVGTFELRKAICHKLEEENGISYTPDQILVSNGAKQSVLQGLLDVCSSGDEVIIPGPFYVSYPEMARMADANPAFAMTSWRLRYLAGPTHFVQASGKIQSQATSGASSISQKAGVAALGLGYARGEIVGFGR</sequence>
<comment type="caution">
    <text evidence="7">The sequence shown here is derived from an EMBL/GenBank/DDBJ whole genome shotgun (WGS) entry which is preliminary data.</text>
</comment>
<dbReference type="Gene3D" id="3.40.640.10">
    <property type="entry name" value="Type I PLP-dependent aspartate aminotransferase-like (Major domain)"/>
    <property type="match status" value="2"/>
</dbReference>
<evidence type="ECO:0000313" key="7">
    <source>
        <dbReference type="EMBL" id="KAF9624368.1"/>
    </source>
</evidence>
<organism evidence="7 8">
    <name type="scientific">Coptis chinensis</name>
    <dbReference type="NCBI Taxonomy" id="261450"/>
    <lineage>
        <taxon>Eukaryota</taxon>
        <taxon>Viridiplantae</taxon>
        <taxon>Streptophyta</taxon>
        <taxon>Embryophyta</taxon>
        <taxon>Tracheophyta</taxon>
        <taxon>Spermatophyta</taxon>
        <taxon>Magnoliopsida</taxon>
        <taxon>Ranunculales</taxon>
        <taxon>Ranunculaceae</taxon>
        <taxon>Coptidoideae</taxon>
        <taxon>Coptis</taxon>
    </lineage>
</organism>
<dbReference type="InterPro" id="IPR050596">
    <property type="entry name" value="AspAT/PAT-like"/>
</dbReference>
<dbReference type="EMBL" id="JADFTS010000001">
    <property type="protein sequence ID" value="KAF9624368.1"/>
    <property type="molecule type" value="Genomic_DNA"/>
</dbReference>
<dbReference type="InterPro" id="IPR015424">
    <property type="entry name" value="PyrdxlP-dep_Trfase"/>
</dbReference>
<dbReference type="GO" id="GO:0008483">
    <property type="term" value="F:transaminase activity"/>
    <property type="evidence" value="ECO:0007669"/>
    <property type="project" value="UniProtKB-KW"/>
</dbReference>
<evidence type="ECO:0000259" key="6">
    <source>
        <dbReference type="Pfam" id="PF00155"/>
    </source>
</evidence>
<feature type="non-terminal residue" evidence="7">
    <location>
        <position position="1"/>
    </location>
</feature>
<gene>
    <name evidence="7" type="ORF">IFM89_010394</name>
</gene>
<dbReference type="OrthoDB" id="1689938at2759"/>
<proteinExistence type="inferred from homology"/>
<keyword evidence="3" id="KW-0032">Aminotransferase</keyword>
<comment type="cofactor">
    <cofactor evidence="1">
        <name>pyridoxal 5'-phosphate</name>
        <dbReference type="ChEBI" id="CHEBI:597326"/>
    </cofactor>
</comment>
<evidence type="ECO:0000313" key="8">
    <source>
        <dbReference type="Proteomes" id="UP000631114"/>
    </source>
</evidence>
<name>A0A835M9B0_9MAGN</name>
<protein>
    <recommendedName>
        <fullName evidence="6">Aminotransferase class I/classII large domain-containing protein</fullName>
    </recommendedName>
</protein>